<evidence type="ECO:0000256" key="7">
    <source>
        <dbReference type="SAM" id="Phobius"/>
    </source>
</evidence>
<reference evidence="9 10" key="1">
    <citation type="journal article" date="2015" name="Nature">
        <title>rRNA introns, odd ribosomes, and small enigmatic genomes across a large radiation of phyla.</title>
        <authorList>
            <person name="Brown C.T."/>
            <person name="Hug L.A."/>
            <person name="Thomas B.C."/>
            <person name="Sharon I."/>
            <person name="Castelle C.J."/>
            <person name="Singh A."/>
            <person name="Wilkins M.J."/>
            <person name="Williams K.H."/>
            <person name="Banfield J.F."/>
        </authorList>
    </citation>
    <scope>NUCLEOTIDE SEQUENCE [LARGE SCALE GENOMIC DNA]</scope>
</reference>
<sequence length="242" mass="27641">MNNDMKKFFKSLKFKMALLYSGILLVLCLGFFLVMNIFLVDYMQKDIGSPRLVGFNNAGFFANLNDEKIELLKESRQNDLANIRLISIYSILPFVVLSFGGGYLIADNSLKPLEKLKEEMKKKSTKNLGEKIEFEDKGDEISEVIQSFNDMSEQLGRSFEAQKEFVENASHELKTPLAVIQANVDSILADSKIPQEDLFNMLDDSKKSIIFMNKLTEDLLLLSLVDVDFEKKKLNLRDLLDD</sequence>
<dbReference type="PROSITE" id="PS50885">
    <property type="entry name" value="HAMP"/>
    <property type="match status" value="1"/>
</dbReference>
<evidence type="ECO:0000256" key="4">
    <source>
        <dbReference type="ARBA" id="ARBA00022679"/>
    </source>
</evidence>
<evidence type="ECO:0000256" key="3">
    <source>
        <dbReference type="ARBA" id="ARBA00022553"/>
    </source>
</evidence>
<keyword evidence="6" id="KW-0902">Two-component regulatory system</keyword>
<dbReference type="Proteomes" id="UP000034140">
    <property type="component" value="Unassembled WGS sequence"/>
</dbReference>
<name>A0A0G0DTL0_9BACT</name>
<dbReference type="EC" id="2.7.13.3" evidence="2"/>
<keyword evidence="7" id="KW-1133">Transmembrane helix</keyword>
<dbReference type="InterPro" id="IPR036097">
    <property type="entry name" value="HisK_dim/P_sf"/>
</dbReference>
<comment type="caution">
    <text evidence="9">The sequence shown here is derived from an EMBL/GenBank/DDBJ whole genome shotgun (WGS) entry which is preliminary data.</text>
</comment>
<feature type="non-terminal residue" evidence="9">
    <location>
        <position position="242"/>
    </location>
</feature>
<dbReference type="CDD" id="cd00082">
    <property type="entry name" value="HisKA"/>
    <property type="match status" value="1"/>
</dbReference>
<keyword evidence="3" id="KW-0597">Phosphoprotein</keyword>
<gene>
    <name evidence="9" type="ORF">UR96_C0014G0015</name>
</gene>
<organism evidence="9 10">
    <name type="scientific">candidate division WS6 bacterium GW2011_GWC1_36_11</name>
    <dbReference type="NCBI Taxonomy" id="1619090"/>
    <lineage>
        <taxon>Bacteria</taxon>
        <taxon>Candidatus Dojkabacteria</taxon>
    </lineage>
</organism>
<feature type="transmembrane region" description="Helical" evidence="7">
    <location>
        <begin position="16"/>
        <end position="39"/>
    </location>
</feature>
<feature type="domain" description="HAMP" evidence="8">
    <location>
        <begin position="107"/>
        <end position="160"/>
    </location>
</feature>
<dbReference type="SUPFAM" id="SSF47384">
    <property type="entry name" value="Homodimeric domain of signal transducing histidine kinase"/>
    <property type="match status" value="1"/>
</dbReference>
<dbReference type="GO" id="GO:0000155">
    <property type="term" value="F:phosphorelay sensor kinase activity"/>
    <property type="evidence" value="ECO:0007669"/>
    <property type="project" value="InterPro"/>
</dbReference>
<keyword evidence="5 9" id="KW-0418">Kinase</keyword>
<evidence type="ECO:0000259" key="8">
    <source>
        <dbReference type="PROSITE" id="PS50885"/>
    </source>
</evidence>
<dbReference type="InterPro" id="IPR003661">
    <property type="entry name" value="HisK_dim/P_dom"/>
</dbReference>
<evidence type="ECO:0000256" key="1">
    <source>
        <dbReference type="ARBA" id="ARBA00000085"/>
    </source>
</evidence>
<dbReference type="InterPro" id="IPR050428">
    <property type="entry name" value="TCS_sensor_his_kinase"/>
</dbReference>
<evidence type="ECO:0000313" key="9">
    <source>
        <dbReference type="EMBL" id="KKP92416.1"/>
    </source>
</evidence>
<evidence type="ECO:0000313" key="10">
    <source>
        <dbReference type="Proteomes" id="UP000034140"/>
    </source>
</evidence>
<dbReference type="PANTHER" id="PTHR45436:SF5">
    <property type="entry name" value="SENSOR HISTIDINE KINASE TRCS"/>
    <property type="match status" value="1"/>
</dbReference>
<dbReference type="Gene3D" id="1.10.287.130">
    <property type="match status" value="1"/>
</dbReference>
<dbReference type="PANTHER" id="PTHR45436">
    <property type="entry name" value="SENSOR HISTIDINE KINASE YKOH"/>
    <property type="match status" value="1"/>
</dbReference>
<dbReference type="Pfam" id="PF00672">
    <property type="entry name" value="HAMP"/>
    <property type="match status" value="1"/>
</dbReference>
<evidence type="ECO:0000256" key="2">
    <source>
        <dbReference type="ARBA" id="ARBA00012438"/>
    </source>
</evidence>
<dbReference type="AlphaFoldDB" id="A0A0G0DTL0"/>
<dbReference type="Gene3D" id="6.10.340.10">
    <property type="match status" value="1"/>
</dbReference>
<dbReference type="InterPro" id="IPR003660">
    <property type="entry name" value="HAMP_dom"/>
</dbReference>
<keyword evidence="4" id="KW-0808">Transferase</keyword>
<evidence type="ECO:0000256" key="6">
    <source>
        <dbReference type="ARBA" id="ARBA00023012"/>
    </source>
</evidence>
<dbReference type="GO" id="GO:0005886">
    <property type="term" value="C:plasma membrane"/>
    <property type="evidence" value="ECO:0007669"/>
    <property type="project" value="TreeGrafter"/>
</dbReference>
<evidence type="ECO:0000256" key="5">
    <source>
        <dbReference type="ARBA" id="ARBA00022777"/>
    </source>
</evidence>
<keyword evidence="7" id="KW-0812">Transmembrane</keyword>
<dbReference type="Pfam" id="PF00512">
    <property type="entry name" value="HisKA"/>
    <property type="match status" value="1"/>
</dbReference>
<dbReference type="SUPFAM" id="SSF158472">
    <property type="entry name" value="HAMP domain-like"/>
    <property type="match status" value="1"/>
</dbReference>
<dbReference type="EMBL" id="LBRE01000014">
    <property type="protein sequence ID" value="KKP92416.1"/>
    <property type="molecule type" value="Genomic_DNA"/>
</dbReference>
<keyword evidence="7" id="KW-0472">Membrane</keyword>
<feature type="transmembrane region" description="Helical" evidence="7">
    <location>
        <begin position="86"/>
        <end position="106"/>
    </location>
</feature>
<proteinExistence type="predicted"/>
<dbReference type="SMART" id="SM00304">
    <property type="entry name" value="HAMP"/>
    <property type="match status" value="1"/>
</dbReference>
<comment type="catalytic activity">
    <reaction evidence="1">
        <text>ATP + protein L-histidine = ADP + protein N-phospho-L-histidine.</text>
        <dbReference type="EC" id="2.7.13.3"/>
    </reaction>
</comment>
<protein>
    <recommendedName>
        <fullName evidence="2">histidine kinase</fullName>
        <ecNumber evidence="2">2.7.13.3</ecNumber>
    </recommendedName>
</protein>
<accession>A0A0G0DTL0</accession>
<dbReference type="SMART" id="SM00388">
    <property type="entry name" value="HisKA"/>
    <property type="match status" value="1"/>
</dbReference>